<name>A0A0G2HFX1_PHACM</name>
<feature type="transmembrane region" description="Helical" evidence="1">
    <location>
        <begin position="58"/>
        <end position="77"/>
    </location>
</feature>
<reference evidence="2 3" key="1">
    <citation type="submission" date="2015-05" db="EMBL/GenBank/DDBJ databases">
        <title>Distinctive expansion of gene families associated with plant cell wall degradation and secondary metabolism in the genomes of grapevine trunk pathogens.</title>
        <authorList>
            <person name="Lawrence D.P."/>
            <person name="Travadon R."/>
            <person name="Rolshausen P.E."/>
            <person name="Baumgartner K."/>
        </authorList>
    </citation>
    <scope>NUCLEOTIDE SEQUENCE [LARGE SCALE GENOMIC DNA]</scope>
    <source>
        <strain evidence="2">UCRPC4</strain>
    </source>
</reference>
<keyword evidence="1" id="KW-1133">Transmembrane helix</keyword>
<dbReference type="AlphaFoldDB" id="A0A0G2HFX1"/>
<evidence type="ECO:0000313" key="3">
    <source>
        <dbReference type="Proteomes" id="UP000053317"/>
    </source>
</evidence>
<accession>A0A0G2HFX1</accession>
<keyword evidence="3" id="KW-1185">Reference proteome</keyword>
<keyword evidence="1" id="KW-0812">Transmembrane</keyword>
<protein>
    <submittedName>
        <fullName evidence="2">Uncharacterized protein</fullName>
    </submittedName>
</protein>
<organism evidence="2 3">
    <name type="scientific">Phaeomoniella chlamydospora</name>
    <name type="common">Phaeoacremonium chlamydosporum</name>
    <dbReference type="NCBI Taxonomy" id="158046"/>
    <lineage>
        <taxon>Eukaryota</taxon>
        <taxon>Fungi</taxon>
        <taxon>Dikarya</taxon>
        <taxon>Ascomycota</taxon>
        <taxon>Pezizomycotina</taxon>
        <taxon>Eurotiomycetes</taxon>
        <taxon>Chaetothyriomycetidae</taxon>
        <taxon>Phaeomoniellales</taxon>
        <taxon>Phaeomoniellaceae</taxon>
        <taxon>Phaeomoniella</taxon>
    </lineage>
</organism>
<evidence type="ECO:0000256" key="1">
    <source>
        <dbReference type="SAM" id="Phobius"/>
    </source>
</evidence>
<dbReference type="EMBL" id="LCWF01000025">
    <property type="protein sequence ID" value="KKY27340.1"/>
    <property type="molecule type" value="Genomic_DNA"/>
</dbReference>
<sequence>MTKSSASSLSSAASKSASSLSSLASKSASSASVAAASASARAAGENPTLATTSTTTIVSSTLIAITAIIGLLAALHITGTLDPVYKWVAEKYFKAEAKAELIALQKTGSKEAEAKLKEKLKGNPVVGEGDGDLDDIAKGKVNLGGKLGL</sequence>
<comment type="caution">
    <text evidence="2">The sequence shown here is derived from an EMBL/GenBank/DDBJ whole genome shotgun (WGS) entry which is preliminary data.</text>
</comment>
<reference evidence="2 3" key="2">
    <citation type="submission" date="2015-05" db="EMBL/GenBank/DDBJ databases">
        <authorList>
            <person name="Morales-Cruz A."/>
            <person name="Amrine K.C."/>
            <person name="Cantu D."/>
        </authorList>
    </citation>
    <scope>NUCLEOTIDE SEQUENCE [LARGE SCALE GENOMIC DNA]</scope>
    <source>
        <strain evidence="2">UCRPC4</strain>
    </source>
</reference>
<gene>
    <name evidence="2" type="ORF">UCRPC4_g01140</name>
</gene>
<proteinExistence type="predicted"/>
<dbReference type="Proteomes" id="UP000053317">
    <property type="component" value="Unassembled WGS sequence"/>
</dbReference>
<evidence type="ECO:0000313" key="2">
    <source>
        <dbReference type="EMBL" id="KKY27340.1"/>
    </source>
</evidence>
<keyword evidence="1" id="KW-0472">Membrane</keyword>